<evidence type="ECO:0000313" key="3">
    <source>
        <dbReference type="EMBL" id="KQL27581.1"/>
    </source>
</evidence>
<dbReference type="Pfam" id="PF09935">
    <property type="entry name" value="DUF2167"/>
    <property type="match status" value="1"/>
</dbReference>
<dbReference type="EMBL" id="LJIX01000003">
    <property type="protein sequence ID" value="KQL27581.1"/>
    <property type="molecule type" value="Genomic_DNA"/>
</dbReference>
<accession>A0A0Q3TXE1</accession>
<organism evidence="3 4">
    <name type="scientific">Cytobacillus solani</name>
    <dbReference type="NCBI Taxonomy" id="1637975"/>
    <lineage>
        <taxon>Bacteria</taxon>
        <taxon>Bacillati</taxon>
        <taxon>Bacillota</taxon>
        <taxon>Bacilli</taxon>
        <taxon>Bacillales</taxon>
        <taxon>Bacillaceae</taxon>
        <taxon>Cytobacillus</taxon>
    </lineage>
</organism>
<evidence type="ECO:0000256" key="1">
    <source>
        <dbReference type="SAM" id="Phobius"/>
    </source>
</evidence>
<dbReference type="STRING" id="1637975.AN957_01210"/>
<evidence type="ECO:0000313" key="4">
    <source>
        <dbReference type="Proteomes" id="UP000050996"/>
    </source>
</evidence>
<reference evidence="3 4" key="1">
    <citation type="submission" date="2015-09" db="EMBL/GenBank/DDBJ databases">
        <title>Genome sequencing project for genomic taxonomy and phylogenomics of Bacillus-like bacteria.</title>
        <authorList>
            <person name="Liu B."/>
            <person name="Wang J."/>
            <person name="Zhu Y."/>
            <person name="Liu G."/>
            <person name="Chen Q."/>
            <person name="Chen Z."/>
            <person name="Lan J."/>
            <person name="Che J."/>
            <person name="Ge C."/>
            <person name="Shi H."/>
            <person name="Pan Z."/>
            <person name="Liu X."/>
        </authorList>
    </citation>
    <scope>NUCLEOTIDE SEQUENCE [LARGE SCALE GENOMIC DNA]</scope>
    <source>
        <strain evidence="3 4">FJAT-18043</strain>
    </source>
</reference>
<keyword evidence="4" id="KW-1185">Reference proteome</keyword>
<feature type="transmembrane region" description="Helical" evidence="1">
    <location>
        <begin position="252"/>
        <end position="278"/>
    </location>
</feature>
<evidence type="ECO:0000256" key="2">
    <source>
        <dbReference type="SAM" id="SignalP"/>
    </source>
</evidence>
<proteinExistence type="predicted"/>
<dbReference type="AlphaFoldDB" id="A0A0Q3TXE1"/>
<dbReference type="InterPro" id="IPR018682">
    <property type="entry name" value="DUF2167_membr"/>
</dbReference>
<feature type="chain" id="PRO_5006208145" evidence="2">
    <location>
        <begin position="31"/>
        <end position="296"/>
    </location>
</feature>
<gene>
    <name evidence="3" type="ORF">AN957_01210</name>
</gene>
<keyword evidence="1" id="KW-0812">Transmembrane</keyword>
<keyword evidence="1" id="KW-1133">Transmembrane helix</keyword>
<comment type="caution">
    <text evidence="3">The sequence shown here is derived from an EMBL/GenBank/DDBJ whole genome shotgun (WGS) entry which is preliminary data.</text>
</comment>
<keyword evidence="1" id="KW-0472">Membrane</keyword>
<dbReference type="PATRIC" id="fig|1637975.4.peg.5595"/>
<feature type="signal peptide" evidence="2">
    <location>
        <begin position="1"/>
        <end position="30"/>
    </location>
</feature>
<sequence>MRDWEENFIMKRLVLMLFVLCMMFSTTVAAEEDYNWIEGGQPVDLGGIATVDLDPEFIFLDAENTKKMSMDYGDPVSGLEVGSIFPTDENATWAVFFDYEESGHIKDAEKEKIDAKALLKSYKEGTEEANKERQPGDRFYVTGWDIKPFYEEKTHNLTWSMLLEDENKETFLNYNTRILTREGNISVILVTDPQNREADKKLLDEKILSKFKVNDGKKYEDFDKSTDKVADYGLTGLILGGAGLAVAKKAGILAVILAFGKKFGIIAVAGIAALFGFIRKKKRNNQSTGSDDSLNQ</sequence>
<name>A0A0Q3TXE1_9BACI</name>
<protein>
    <submittedName>
        <fullName evidence="3">Membrane-anchored protein</fullName>
    </submittedName>
</protein>
<keyword evidence="2" id="KW-0732">Signal</keyword>
<dbReference type="Proteomes" id="UP000050996">
    <property type="component" value="Unassembled WGS sequence"/>
</dbReference>